<dbReference type="Pfam" id="PF00486">
    <property type="entry name" value="Trans_reg_C"/>
    <property type="match status" value="1"/>
</dbReference>
<dbReference type="GO" id="GO:0006355">
    <property type="term" value="P:regulation of DNA-templated transcription"/>
    <property type="evidence" value="ECO:0007669"/>
    <property type="project" value="InterPro"/>
</dbReference>
<dbReference type="Pfam" id="PF00072">
    <property type="entry name" value="Response_reg"/>
    <property type="match status" value="1"/>
</dbReference>
<evidence type="ECO:0000256" key="8">
    <source>
        <dbReference type="PROSITE-ProRule" id="PRU01091"/>
    </source>
</evidence>
<dbReference type="GO" id="GO:0000156">
    <property type="term" value="F:phosphorelay response regulator activity"/>
    <property type="evidence" value="ECO:0007669"/>
    <property type="project" value="TreeGrafter"/>
</dbReference>
<feature type="domain" description="OmpR/PhoB-type" evidence="10">
    <location>
        <begin position="136"/>
        <end position="235"/>
    </location>
</feature>
<keyword evidence="3" id="KW-0902">Two-component regulatory system</keyword>
<keyword evidence="2 7" id="KW-0597">Phosphoprotein</keyword>
<feature type="domain" description="Response regulatory" evidence="9">
    <location>
        <begin position="10"/>
        <end position="123"/>
    </location>
</feature>
<keyword evidence="6" id="KW-0804">Transcription</keyword>
<dbReference type="EMBL" id="MSZX01000009">
    <property type="protein sequence ID" value="OPA75254.1"/>
    <property type="molecule type" value="Genomic_DNA"/>
</dbReference>
<evidence type="ECO:0000256" key="6">
    <source>
        <dbReference type="ARBA" id="ARBA00023163"/>
    </source>
</evidence>
<evidence type="ECO:0000256" key="7">
    <source>
        <dbReference type="PROSITE-ProRule" id="PRU00169"/>
    </source>
</evidence>
<dbReference type="PANTHER" id="PTHR48111">
    <property type="entry name" value="REGULATOR OF RPOS"/>
    <property type="match status" value="1"/>
</dbReference>
<feature type="DNA-binding region" description="OmpR/PhoB-type" evidence="8">
    <location>
        <begin position="136"/>
        <end position="235"/>
    </location>
</feature>
<accession>A0A1T2X5T5</accession>
<dbReference type="PROSITE" id="PS50110">
    <property type="entry name" value="RESPONSE_REGULATORY"/>
    <property type="match status" value="1"/>
</dbReference>
<evidence type="ECO:0000256" key="4">
    <source>
        <dbReference type="ARBA" id="ARBA00023015"/>
    </source>
</evidence>
<dbReference type="InterPro" id="IPR016032">
    <property type="entry name" value="Sig_transdc_resp-reg_C-effctor"/>
</dbReference>
<feature type="modified residue" description="4-aspartylphosphate" evidence="7">
    <location>
        <position position="59"/>
    </location>
</feature>
<proteinExistence type="predicted"/>
<dbReference type="InterPro" id="IPR011006">
    <property type="entry name" value="CheY-like_superfamily"/>
</dbReference>
<dbReference type="InterPro" id="IPR001789">
    <property type="entry name" value="Sig_transdc_resp-reg_receiver"/>
</dbReference>
<reference evidence="11 12" key="1">
    <citation type="submission" date="2017-01" db="EMBL/GenBank/DDBJ databases">
        <title>Genome analysis of Paenibacillus selenitrireducens ES3-24.</title>
        <authorList>
            <person name="Xu D."/>
            <person name="Yao R."/>
            <person name="Zheng S."/>
        </authorList>
    </citation>
    <scope>NUCLEOTIDE SEQUENCE [LARGE SCALE GENOMIC DNA]</scope>
    <source>
        <strain evidence="11 12">ES3-24</strain>
    </source>
</reference>
<dbReference type="GO" id="GO:0005829">
    <property type="term" value="C:cytosol"/>
    <property type="evidence" value="ECO:0007669"/>
    <property type="project" value="TreeGrafter"/>
</dbReference>
<dbReference type="InterPro" id="IPR001867">
    <property type="entry name" value="OmpR/PhoB-type_DNA-bd"/>
</dbReference>
<dbReference type="STRING" id="1324314.BVG16_21900"/>
<dbReference type="Gene3D" id="6.10.250.690">
    <property type="match status" value="1"/>
</dbReference>
<protein>
    <submittedName>
        <fullName evidence="11">DNA-binding response regulator</fullName>
    </submittedName>
</protein>
<sequence length="240" mass="27855">MAGVTMSKLHILIVDDEWKMRNLLRIYLMREGFNVHEAATGHEAFVKVKQMSFDLILLDIMMPDMNGWEVCRNIREISNTPIIMLTARVDTKDKVQGLAIGADDYITKPFESEELLARIHALIRRSKYVQVATPEVTKLEFRGLEIFVEGRQVTVEGRIIDFTQKEFDVLTKLATHRQRVYQREELVEQIWGYDYNGDVRVVDTHIKNIREKVQRNGLSYNPIQTVWGIGYKFNAPQPSA</sequence>
<dbReference type="SUPFAM" id="SSF46894">
    <property type="entry name" value="C-terminal effector domain of the bipartite response regulators"/>
    <property type="match status" value="1"/>
</dbReference>
<evidence type="ECO:0000313" key="11">
    <source>
        <dbReference type="EMBL" id="OPA75254.1"/>
    </source>
</evidence>
<dbReference type="FunFam" id="1.10.10.10:FF:000018">
    <property type="entry name" value="DNA-binding response regulator ResD"/>
    <property type="match status" value="1"/>
</dbReference>
<evidence type="ECO:0000256" key="5">
    <source>
        <dbReference type="ARBA" id="ARBA00023125"/>
    </source>
</evidence>
<dbReference type="InterPro" id="IPR039420">
    <property type="entry name" value="WalR-like"/>
</dbReference>
<dbReference type="Proteomes" id="UP000190188">
    <property type="component" value="Unassembled WGS sequence"/>
</dbReference>
<evidence type="ECO:0000313" key="12">
    <source>
        <dbReference type="Proteomes" id="UP000190188"/>
    </source>
</evidence>
<dbReference type="SUPFAM" id="SSF52172">
    <property type="entry name" value="CheY-like"/>
    <property type="match status" value="1"/>
</dbReference>
<dbReference type="GO" id="GO:0000976">
    <property type="term" value="F:transcription cis-regulatory region binding"/>
    <property type="evidence" value="ECO:0007669"/>
    <property type="project" value="TreeGrafter"/>
</dbReference>
<keyword evidence="5 8" id="KW-0238">DNA-binding</keyword>
<evidence type="ECO:0000256" key="3">
    <source>
        <dbReference type="ARBA" id="ARBA00023012"/>
    </source>
</evidence>
<dbReference type="PROSITE" id="PS51755">
    <property type="entry name" value="OMPR_PHOB"/>
    <property type="match status" value="1"/>
</dbReference>
<evidence type="ECO:0000256" key="1">
    <source>
        <dbReference type="ARBA" id="ARBA00004496"/>
    </source>
</evidence>
<keyword evidence="12" id="KW-1185">Reference proteome</keyword>
<evidence type="ECO:0000256" key="2">
    <source>
        <dbReference type="ARBA" id="ARBA00022553"/>
    </source>
</evidence>
<dbReference type="SMART" id="SM00448">
    <property type="entry name" value="REC"/>
    <property type="match status" value="1"/>
</dbReference>
<comment type="caution">
    <text evidence="11">The sequence shown here is derived from an EMBL/GenBank/DDBJ whole genome shotgun (WGS) entry which is preliminary data.</text>
</comment>
<dbReference type="CDD" id="cd17574">
    <property type="entry name" value="REC_OmpR"/>
    <property type="match status" value="1"/>
</dbReference>
<evidence type="ECO:0000259" key="9">
    <source>
        <dbReference type="PROSITE" id="PS50110"/>
    </source>
</evidence>
<dbReference type="Gene3D" id="3.40.50.2300">
    <property type="match status" value="1"/>
</dbReference>
<organism evidence="11 12">
    <name type="scientific">Paenibacillus selenitireducens</name>
    <dbReference type="NCBI Taxonomy" id="1324314"/>
    <lineage>
        <taxon>Bacteria</taxon>
        <taxon>Bacillati</taxon>
        <taxon>Bacillota</taxon>
        <taxon>Bacilli</taxon>
        <taxon>Bacillales</taxon>
        <taxon>Paenibacillaceae</taxon>
        <taxon>Paenibacillus</taxon>
    </lineage>
</organism>
<dbReference type="CDD" id="cd00383">
    <property type="entry name" value="trans_reg_C"/>
    <property type="match status" value="1"/>
</dbReference>
<dbReference type="InterPro" id="IPR036388">
    <property type="entry name" value="WH-like_DNA-bd_sf"/>
</dbReference>
<gene>
    <name evidence="11" type="ORF">BVG16_21900</name>
</gene>
<dbReference type="SMART" id="SM00862">
    <property type="entry name" value="Trans_reg_C"/>
    <property type="match status" value="1"/>
</dbReference>
<dbReference type="FunFam" id="3.40.50.2300:FF:000001">
    <property type="entry name" value="DNA-binding response regulator PhoB"/>
    <property type="match status" value="1"/>
</dbReference>
<comment type="subcellular location">
    <subcellularLocation>
        <location evidence="1">Cytoplasm</location>
    </subcellularLocation>
</comment>
<name>A0A1T2X5T5_9BACL</name>
<evidence type="ECO:0000259" key="10">
    <source>
        <dbReference type="PROSITE" id="PS51755"/>
    </source>
</evidence>
<dbReference type="GO" id="GO:0032993">
    <property type="term" value="C:protein-DNA complex"/>
    <property type="evidence" value="ECO:0007669"/>
    <property type="project" value="TreeGrafter"/>
</dbReference>
<keyword evidence="4" id="KW-0805">Transcription regulation</keyword>
<dbReference type="Gene3D" id="1.10.10.10">
    <property type="entry name" value="Winged helix-like DNA-binding domain superfamily/Winged helix DNA-binding domain"/>
    <property type="match status" value="1"/>
</dbReference>
<dbReference type="PANTHER" id="PTHR48111:SF1">
    <property type="entry name" value="TWO-COMPONENT RESPONSE REGULATOR ORR33"/>
    <property type="match status" value="1"/>
</dbReference>
<dbReference type="AlphaFoldDB" id="A0A1T2X5T5"/>